<keyword evidence="5 7" id="KW-0687">Ribonucleoprotein</keyword>
<dbReference type="GO" id="GO:0003677">
    <property type="term" value="F:DNA binding"/>
    <property type="evidence" value="ECO:0007669"/>
    <property type="project" value="InterPro"/>
</dbReference>
<dbReference type="SUPFAM" id="SSF47789">
    <property type="entry name" value="C-terminal domain of RNA polymerase alpha subunit"/>
    <property type="match status" value="1"/>
</dbReference>
<keyword evidence="7" id="KW-0862">Zinc</keyword>
<gene>
    <name evidence="7" type="primary">rpmE</name>
    <name evidence="9" type="ORF">LARV_01967</name>
</gene>
<reference evidence="9" key="1">
    <citation type="submission" date="2015-07" db="EMBL/GenBank/DDBJ databases">
        <title>Draft Genome Sequences of Anaerolinea thermolimosa IMO-1, Bellilinea caldifistulae GOMI-1, Leptolinea tardivitalis YMTK-2, Levilinea saccharolytica KIBI-1,Longilinea arvoryzae KOME-1, Previously Described as Members of the Anaerolineaceae (Chloroflexi).</title>
        <authorList>
            <person name="Sekiguchi Y."/>
            <person name="Ohashi A."/>
            <person name="Matsuura N."/>
            <person name="Tourlousse M.D."/>
        </authorList>
    </citation>
    <scope>NUCLEOTIDE SEQUENCE [LARGE SCALE GENOMIC DNA]</scope>
    <source>
        <strain evidence="9">KOME-1</strain>
    </source>
</reference>
<dbReference type="GO" id="GO:0006412">
    <property type="term" value="P:translation"/>
    <property type="evidence" value="ECO:0007669"/>
    <property type="project" value="UniProtKB-UniRule"/>
</dbReference>
<dbReference type="EMBL" id="DF967972">
    <property type="protein sequence ID" value="GAP14201.1"/>
    <property type="molecule type" value="Genomic_DNA"/>
</dbReference>
<dbReference type="GO" id="GO:0046872">
    <property type="term" value="F:metal ion binding"/>
    <property type="evidence" value="ECO:0007669"/>
    <property type="project" value="UniProtKB-KW"/>
</dbReference>
<keyword evidence="7" id="KW-0479">Metal-binding</keyword>
<dbReference type="Gene3D" id="1.10.150.20">
    <property type="entry name" value="5' to 3' exonuclease, C-terminal subdomain"/>
    <property type="match status" value="1"/>
</dbReference>
<dbReference type="GO" id="GO:1990904">
    <property type="term" value="C:ribonucleoprotein complex"/>
    <property type="evidence" value="ECO:0007669"/>
    <property type="project" value="UniProtKB-KW"/>
</dbReference>
<comment type="function">
    <text evidence="7">Binds the 23S rRNA.</text>
</comment>
<evidence type="ECO:0000313" key="9">
    <source>
        <dbReference type="EMBL" id="GAP14201.1"/>
    </source>
</evidence>
<evidence type="ECO:0000256" key="2">
    <source>
        <dbReference type="ARBA" id="ARBA00022730"/>
    </source>
</evidence>
<keyword evidence="3 7" id="KW-0694">RNA-binding</keyword>
<dbReference type="SUPFAM" id="SSF143800">
    <property type="entry name" value="L28p-like"/>
    <property type="match status" value="1"/>
</dbReference>
<sequence>MKKGIHPTYYPDAKVTCACGNTWTTGSTKKEIHTEVCSKCHPFFTGQQARIIDIEGQVDRFYKKLQARQEFLDQKKARDTERVSPQRPVAELNLGARPTDALIKAGLTTIGQVIERLAGGDDKLLEVEGFGRKSLIDAKKRMRQLGYELSTSEEVSA</sequence>
<dbReference type="Gene3D" id="4.10.830.30">
    <property type="entry name" value="Ribosomal protein L31"/>
    <property type="match status" value="1"/>
</dbReference>
<dbReference type="HAMAP" id="MF_00501">
    <property type="entry name" value="Ribosomal_bL31_1"/>
    <property type="match status" value="1"/>
</dbReference>
<dbReference type="Pfam" id="PF03118">
    <property type="entry name" value="RNA_pol_A_CTD"/>
    <property type="match status" value="1"/>
</dbReference>
<dbReference type="InterPro" id="IPR002150">
    <property type="entry name" value="Ribosomal_bL31"/>
</dbReference>
<keyword evidence="2 7" id="KW-0699">rRNA-binding</keyword>
<dbReference type="AlphaFoldDB" id="A0A0S7BFC5"/>
<dbReference type="GO" id="GO:0003735">
    <property type="term" value="F:structural constituent of ribosome"/>
    <property type="evidence" value="ECO:0007669"/>
    <property type="project" value="InterPro"/>
</dbReference>
<comment type="cofactor">
    <cofactor evidence="7">
        <name>Zn(2+)</name>
        <dbReference type="ChEBI" id="CHEBI:29105"/>
    </cofactor>
    <text evidence="7">Binds 1 zinc ion per subunit.</text>
</comment>
<dbReference type="PRINTS" id="PR01249">
    <property type="entry name" value="RIBOSOMALL31"/>
</dbReference>
<keyword evidence="4 7" id="KW-0689">Ribosomal protein</keyword>
<feature type="domain" description="RNA polymerase alpha subunit C-terminal" evidence="8">
    <location>
        <begin position="82"/>
        <end position="142"/>
    </location>
</feature>
<dbReference type="STRING" id="360412.LARV_01967"/>
<protein>
    <recommendedName>
        <fullName evidence="6 7">Large ribosomal subunit protein bL31</fullName>
    </recommendedName>
</protein>
<feature type="binding site" evidence="7">
    <location>
        <position position="40"/>
    </location>
    <ligand>
        <name>Zn(2+)</name>
        <dbReference type="ChEBI" id="CHEBI:29105"/>
    </ligand>
</feature>
<dbReference type="InterPro" id="IPR034704">
    <property type="entry name" value="Ribosomal_bL28/bL31-like_sf"/>
</dbReference>
<comment type="subunit">
    <text evidence="7">Part of the 50S ribosomal subunit.</text>
</comment>
<dbReference type="InterPro" id="IPR042105">
    <property type="entry name" value="Ribosomal_bL31_sf"/>
</dbReference>
<dbReference type="InterPro" id="IPR027491">
    <property type="entry name" value="Ribosomal_bL31_A"/>
</dbReference>
<dbReference type="Pfam" id="PF01197">
    <property type="entry name" value="Ribosomal_L31"/>
    <property type="match status" value="1"/>
</dbReference>
<dbReference type="PANTHER" id="PTHR33280">
    <property type="entry name" value="50S RIBOSOMAL PROTEIN L31, CHLOROPLASTIC"/>
    <property type="match status" value="1"/>
</dbReference>
<dbReference type="PROSITE" id="PS01143">
    <property type="entry name" value="RIBOSOMAL_L31"/>
    <property type="match status" value="1"/>
</dbReference>
<evidence type="ECO:0000256" key="4">
    <source>
        <dbReference type="ARBA" id="ARBA00022980"/>
    </source>
</evidence>
<feature type="binding site" evidence="7">
    <location>
        <position position="37"/>
    </location>
    <ligand>
        <name>Zn(2+)</name>
        <dbReference type="ChEBI" id="CHEBI:29105"/>
    </ligand>
</feature>
<evidence type="ECO:0000256" key="5">
    <source>
        <dbReference type="ARBA" id="ARBA00023274"/>
    </source>
</evidence>
<dbReference type="GO" id="GO:0019843">
    <property type="term" value="F:rRNA binding"/>
    <property type="evidence" value="ECO:0007669"/>
    <property type="project" value="UniProtKB-KW"/>
</dbReference>
<dbReference type="NCBIfam" id="TIGR00105">
    <property type="entry name" value="L31"/>
    <property type="match status" value="1"/>
</dbReference>
<name>A0A0S7BFC5_9CHLR</name>
<dbReference type="InterPro" id="IPR011260">
    <property type="entry name" value="RNAP_asu_C"/>
</dbReference>
<evidence type="ECO:0000313" key="10">
    <source>
        <dbReference type="Proteomes" id="UP000055060"/>
    </source>
</evidence>
<evidence type="ECO:0000256" key="7">
    <source>
        <dbReference type="HAMAP-Rule" id="MF_00501"/>
    </source>
</evidence>
<dbReference type="GO" id="GO:0005840">
    <property type="term" value="C:ribosome"/>
    <property type="evidence" value="ECO:0007669"/>
    <property type="project" value="UniProtKB-KW"/>
</dbReference>
<accession>A0A0S7BFC5</accession>
<evidence type="ECO:0000259" key="8">
    <source>
        <dbReference type="Pfam" id="PF03118"/>
    </source>
</evidence>
<organism evidence="9">
    <name type="scientific">Longilinea arvoryzae</name>
    <dbReference type="NCBI Taxonomy" id="360412"/>
    <lineage>
        <taxon>Bacteria</taxon>
        <taxon>Bacillati</taxon>
        <taxon>Chloroflexota</taxon>
        <taxon>Anaerolineae</taxon>
        <taxon>Anaerolineales</taxon>
        <taxon>Anaerolineaceae</taxon>
        <taxon>Longilinea</taxon>
    </lineage>
</organism>
<dbReference type="NCBIfam" id="NF000612">
    <property type="entry name" value="PRK00019.1"/>
    <property type="match status" value="1"/>
</dbReference>
<evidence type="ECO:0000256" key="1">
    <source>
        <dbReference type="ARBA" id="ARBA00009296"/>
    </source>
</evidence>
<dbReference type="GO" id="GO:0003899">
    <property type="term" value="F:DNA-directed RNA polymerase activity"/>
    <property type="evidence" value="ECO:0007669"/>
    <property type="project" value="InterPro"/>
</dbReference>
<proteinExistence type="inferred from homology"/>
<feature type="binding site" evidence="7">
    <location>
        <position position="19"/>
    </location>
    <ligand>
        <name>Zn(2+)</name>
        <dbReference type="ChEBI" id="CHEBI:29105"/>
    </ligand>
</feature>
<dbReference type="GO" id="GO:0006351">
    <property type="term" value="P:DNA-templated transcription"/>
    <property type="evidence" value="ECO:0007669"/>
    <property type="project" value="InterPro"/>
</dbReference>
<evidence type="ECO:0000256" key="3">
    <source>
        <dbReference type="ARBA" id="ARBA00022884"/>
    </source>
</evidence>
<keyword evidence="10" id="KW-1185">Reference proteome</keyword>
<evidence type="ECO:0000256" key="6">
    <source>
        <dbReference type="ARBA" id="ARBA00035687"/>
    </source>
</evidence>
<dbReference type="Proteomes" id="UP000055060">
    <property type="component" value="Unassembled WGS sequence"/>
</dbReference>
<dbReference type="PANTHER" id="PTHR33280:SF1">
    <property type="entry name" value="LARGE RIBOSOMAL SUBUNIT PROTEIN BL31C"/>
    <property type="match status" value="1"/>
</dbReference>
<feature type="binding site" evidence="7">
    <location>
        <position position="17"/>
    </location>
    <ligand>
        <name>Zn(2+)</name>
        <dbReference type="ChEBI" id="CHEBI:29105"/>
    </ligand>
</feature>
<comment type="similarity">
    <text evidence="1 7">Belongs to the bacterial ribosomal protein bL31 family. Type A subfamily.</text>
</comment>